<dbReference type="Proteomes" id="UP001597374">
    <property type="component" value="Unassembled WGS sequence"/>
</dbReference>
<accession>A0ABW5CVQ9</accession>
<sequence>MKQTFSLWILLGLVLMAPGLATATVATAAVTAPDAPASADSVTKKGWWTAELEVANNSSFYGRSTAQRYPYASTSLTYLHQSGLWASATSYQLFDTEDFIDETDVSVGYTYLIGKRGKGNILYSHFFFSENSPLLKSVTNNALTAKTEVDWKYLYTALTTSYFFGGSSDLFVVLDNSRYIALNPLWNGKRAIGLDPKVSITAGTQEFSETYTVEKKPGFGGVLDPLRPGNGKNGSTTTTTTTHKFRILNYDFLVPVVVNFGNFEVEPSWRYSIPVNLLEGDESKAQSFYSIKANYTF</sequence>
<protein>
    <submittedName>
        <fullName evidence="2">Uncharacterized protein</fullName>
    </submittedName>
</protein>
<organism evidence="2 3">
    <name type="scientific">Pontibacter ruber</name>
    <dbReference type="NCBI Taxonomy" id="1343895"/>
    <lineage>
        <taxon>Bacteria</taxon>
        <taxon>Pseudomonadati</taxon>
        <taxon>Bacteroidota</taxon>
        <taxon>Cytophagia</taxon>
        <taxon>Cytophagales</taxon>
        <taxon>Hymenobacteraceae</taxon>
        <taxon>Pontibacter</taxon>
    </lineage>
</organism>
<evidence type="ECO:0000313" key="3">
    <source>
        <dbReference type="Proteomes" id="UP001597374"/>
    </source>
</evidence>
<keyword evidence="3" id="KW-1185">Reference proteome</keyword>
<dbReference type="RefSeq" id="WP_250427752.1">
    <property type="nucleotide sequence ID" value="NZ_JALPRR010000001.1"/>
</dbReference>
<reference evidence="3" key="1">
    <citation type="journal article" date="2019" name="Int. J. Syst. Evol. Microbiol.">
        <title>The Global Catalogue of Microorganisms (GCM) 10K type strain sequencing project: providing services to taxonomists for standard genome sequencing and annotation.</title>
        <authorList>
            <consortium name="The Broad Institute Genomics Platform"/>
            <consortium name="The Broad Institute Genome Sequencing Center for Infectious Disease"/>
            <person name="Wu L."/>
            <person name="Ma J."/>
        </authorList>
    </citation>
    <scope>NUCLEOTIDE SEQUENCE [LARGE SCALE GENOMIC DNA]</scope>
    <source>
        <strain evidence="3">CGMCC 4.1782</strain>
    </source>
</reference>
<feature type="chain" id="PRO_5047148345" evidence="1">
    <location>
        <begin position="29"/>
        <end position="297"/>
    </location>
</feature>
<name>A0ABW5CVQ9_9BACT</name>
<dbReference type="EMBL" id="JBHUIM010000001">
    <property type="protein sequence ID" value="MFD2246084.1"/>
    <property type="molecule type" value="Genomic_DNA"/>
</dbReference>
<keyword evidence="1" id="KW-0732">Signal</keyword>
<comment type="caution">
    <text evidence="2">The sequence shown here is derived from an EMBL/GenBank/DDBJ whole genome shotgun (WGS) entry which is preliminary data.</text>
</comment>
<evidence type="ECO:0000313" key="2">
    <source>
        <dbReference type="EMBL" id="MFD2246084.1"/>
    </source>
</evidence>
<feature type="signal peptide" evidence="1">
    <location>
        <begin position="1"/>
        <end position="28"/>
    </location>
</feature>
<evidence type="ECO:0000256" key="1">
    <source>
        <dbReference type="SAM" id="SignalP"/>
    </source>
</evidence>
<proteinExistence type="predicted"/>
<gene>
    <name evidence="2" type="ORF">ACFSKP_07440</name>
</gene>